<evidence type="ECO:0000256" key="1">
    <source>
        <dbReference type="SAM" id="MobiDB-lite"/>
    </source>
</evidence>
<keyword evidence="2" id="KW-1133">Transmembrane helix</keyword>
<proteinExistence type="predicted"/>
<dbReference type="EMBL" id="JAZGQO010000014">
    <property type="protein sequence ID" value="KAK6170864.1"/>
    <property type="molecule type" value="Genomic_DNA"/>
</dbReference>
<sequence>MVINVIDVIFLVLGYIAVPIEAYAECGFEECYGWTSYCCGAMNDECCDYSVYQFWWFWLIWLSFFILIISCSCWCYRRRQYRAQYVTIRQDYPPSYGTVVVSAPPAYPAQQHQIGATAPQPPPYNQEKPPAYIP</sequence>
<comment type="caution">
    <text evidence="3">The sequence shown here is derived from an EMBL/GenBank/DDBJ whole genome shotgun (WGS) entry which is preliminary data.</text>
</comment>
<keyword evidence="2" id="KW-0472">Membrane</keyword>
<evidence type="ECO:0000313" key="3">
    <source>
        <dbReference type="EMBL" id="KAK6170864.1"/>
    </source>
</evidence>
<gene>
    <name evidence="3" type="ORF">SNE40_019158</name>
</gene>
<dbReference type="AlphaFoldDB" id="A0AAN8P953"/>
<reference evidence="3 4" key="1">
    <citation type="submission" date="2024-01" db="EMBL/GenBank/DDBJ databases">
        <title>The genome of the rayed Mediterranean limpet Patella caerulea (Linnaeus, 1758).</title>
        <authorList>
            <person name="Anh-Thu Weber A."/>
            <person name="Halstead-Nussloch G."/>
        </authorList>
    </citation>
    <scope>NUCLEOTIDE SEQUENCE [LARGE SCALE GENOMIC DNA]</scope>
    <source>
        <strain evidence="3">AATW-2023a</strain>
        <tissue evidence="3">Whole specimen</tissue>
    </source>
</reference>
<feature type="transmembrane region" description="Helical" evidence="2">
    <location>
        <begin position="55"/>
        <end position="76"/>
    </location>
</feature>
<evidence type="ECO:0000256" key="2">
    <source>
        <dbReference type="SAM" id="Phobius"/>
    </source>
</evidence>
<feature type="compositionally biased region" description="Low complexity" evidence="1">
    <location>
        <begin position="125"/>
        <end position="134"/>
    </location>
</feature>
<evidence type="ECO:0008006" key="5">
    <source>
        <dbReference type="Google" id="ProtNLM"/>
    </source>
</evidence>
<protein>
    <recommendedName>
        <fullName evidence="5">Vesicular, overexpressed in cancer, prosurvival protein 1</fullName>
    </recommendedName>
</protein>
<keyword evidence="4" id="KW-1185">Reference proteome</keyword>
<keyword evidence="2" id="KW-0812">Transmembrane</keyword>
<feature type="region of interest" description="Disordered" evidence="1">
    <location>
        <begin position="115"/>
        <end position="134"/>
    </location>
</feature>
<accession>A0AAN8P953</accession>
<name>A0AAN8P953_PATCE</name>
<organism evidence="3 4">
    <name type="scientific">Patella caerulea</name>
    <name type="common">Rayed Mediterranean limpet</name>
    <dbReference type="NCBI Taxonomy" id="87958"/>
    <lineage>
        <taxon>Eukaryota</taxon>
        <taxon>Metazoa</taxon>
        <taxon>Spiralia</taxon>
        <taxon>Lophotrochozoa</taxon>
        <taxon>Mollusca</taxon>
        <taxon>Gastropoda</taxon>
        <taxon>Patellogastropoda</taxon>
        <taxon>Patelloidea</taxon>
        <taxon>Patellidae</taxon>
        <taxon>Patella</taxon>
    </lineage>
</organism>
<dbReference type="Proteomes" id="UP001347796">
    <property type="component" value="Unassembled WGS sequence"/>
</dbReference>
<evidence type="ECO:0000313" key="4">
    <source>
        <dbReference type="Proteomes" id="UP001347796"/>
    </source>
</evidence>